<evidence type="ECO:0000256" key="1">
    <source>
        <dbReference type="SAM" id="Phobius"/>
    </source>
</evidence>
<comment type="caution">
    <text evidence="2">The sequence shown here is derived from an EMBL/GenBank/DDBJ whole genome shotgun (WGS) entry which is preliminary data.</text>
</comment>
<evidence type="ECO:0008006" key="4">
    <source>
        <dbReference type="Google" id="ProtNLM"/>
    </source>
</evidence>
<keyword evidence="1" id="KW-1133">Transmembrane helix</keyword>
<dbReference type="Proteomes" id="UP000037727">
    <property type="component" value="Unassembled WGS sequence"/>
</dbReference>
<dbReference type="CDD" id="cd16431">
    <property type="entry name" value="IcmE"/>
    <property type="match status" value="1"/>
</dbReference>
<gene>
    <name evidence="2" type="ORF">AM629_13160</name>
</gene>
<dbReference type="NCBIfam" id="NF033884">
    <property type="entry name" value="conj_TraO_IncI1"/>
    <property type="match status" value="1"/>
</dbReference>
<keyword evidence="1" id="KW-0812">Transmembrane</keyword>
<proteinExistence type="predicted"/>
<organism evidence="2 3">
    <name type="scientific">Photorhabdus heterorhabditis</name>
    <dbReference type="NCBI Taxonomy" id="880156"/>
    <lineage>
        <taxon>Bacteria</taxon>
        <taxon>Pseudomonadati</taxon>
        <taxon>Pseudomonadota</taxon>
        <taxon>Gammaproteobacteria</taxon>
        <taxon>Enterobacterales</taxon>
        <taxon>Morganellaceae</taxon>
        <taxon>Photorhabdus</taxon>
    </lineage>
</organism>
<protein>
    <recommendedName>
        <fullName evidence="4">Conjugal transfer protein TraO</fullName>
    </recommendedName>
</protein>
<keyword evidence="1" id="KW-0472">Membrane</keyword>
<accession>A0ABR5KAH2</accession>
<sequence>MAIEKDVASDGKKSGLLILFGGGIIFGGAFLLWGYLSKPALTPSNINLNKVANNAPVRSTETKQYQQLQSQANKLGSQTADINGTSFVASLKMSDVKYETPSIAPQHVELNTLPFEAPQNSAPTPNGISEDQKAALKGYLKVLNERWKPGGMQLASAFGQEGEGTQNGTGPANAFSTWTSGLPSNEQVAPVRTAIEGSISQDKIIVPPNTRRPGVIDTEIDSDNLNSIVSAHIPTGFLTDAIFTARGVQLAGNGVVIHFTRMTVNDVEYKVDAYALQDDTLQSSVASEVNNRYFSRIILPAMASGIGGVGQLYKDQNTQILSTSSGTITGGTGKVDGSAVAGTVIGGIGEQAGQVIASDAAKLPVKQVKVHRKQVVAIQFMKGVYESDRVNKNAIVLTEHRLTSGEH</sequence>
<evidence type="ECO:0000313" key="2">
    <source>
        <dbReference type="EMBL" id="KOY61568.1"/>
    </source>
</evidence>
<name>A0ABR5KAH2_9GAMM</name>
<keyword evidence="3" id="KW-1185">Reference proteome</keyword>
<dbReference type="EMBL" id="LJCS01000036">
    <property type="protein sequence ID" value="KOY61568.1"/>
    <property type="molecule type" value="Genomic_DNA"/>
</dbReference>
<dbReference type="RefSeq" id="WP_054479634.1">
    <property type="nucleotide sequence ID" value="NZ_CAWMRL010000036.1"/>
</dbReference>
<dbReference type="InterPro" id="IPR049855">
    <property type="entry name" value="DotG/IcmE-like_C"/>
</dbReference>
<reference evidence="2 3" key="1">
    <citation type="submission" date="2015-09" db="EMBL/GenBank/DDBJ databases">
        <title>Draft genome sequence and assembly of Photorhabdus sp. VMG, a bacterial symbiont associated with Heterorhabditis zealandica.</title>
        <authorList>
            <person name="Naidoo S."/>
            <person name="Featherston J."/>
            <person name="Mothupi B."/>
            <person name="Gray V.M."/>
        </authorList>
    </citation>
    <scope>NUCLEOTIDE SEQUENCE [LARGE SCALE GENOMIC DNA]</scope>
    <source>
        <strain evidence="2 3">VMG</strain>
    </source>
</reference>
<evidence type="ECO:0000313" key="3">
    <source>
        <dbReference type="Proteomes" id="UP000037727"/>
    </source>
</evidence>
<feature type="transmembrane region" description="Helical" evidence="1">
    <location>
        <begin position="16"/>
        <end position="36"/>
    </location>
</feature>